<protein>
    <recommendedName>
        <fullName evidence="3">DUF2383 domain-containing protein</fullName>
    </recommendedName>
</protein>
<evidence type="ECO:0000313" key="1">
    <source>
        <dbReference type="EMBL" id="MBB3142145.1"/>
    </source>
</evidence>
<accession>A0A7W5G6H0</accession>
<reference evidence="1 2" key="1">
    <citation type="submission" date="2020-08" db="EMBL/GenBank/DDBJ databases">
        <title>Genomic Encyclopedia of Type Strains, Phase III (KMG-III): the genomes of soil and plant-associated and newly described type strains.</title>
        <authorList>
            <person name="Whitman W."/>
        </authorList>
    </citation>
    <scope>NUCLEOTIDE SEQUENCE [LARGE SCALE GENOMIC DNA]</scope>
    <source>
        <strain evidence="1 2">CECT 5995</strain>
    </source>
</reference>
<name>A0A7W5G6H0_9GAMM</name>
<keyword evidence="2" id="KW-1185">Reference proteome</keyword>
<evidence type="ECO:0000313" key="2">
    <source>
        <dbReference type="Proteomes" id="UP000525987"/>
    </source>
</evidence>
<proteinExistence type="predicted"/>
<dbReference type="Proteomes" id="UP000525987">
    <property type="component" value="Unassembled WGS sequence"/>
</dbReference>
<dbReference type="RefSeq" id="WP_183388494.1">
    <property type="nucleotide sequence ID" value="NZ_JACHXM010000017.1"/>
</dbReference>
<sequence>MNDITTLTLLPQDRLTLASGLESQDLQRYRRLSKALATRHADISRVVADLGAECEQQLDALTAAAERVELAACVTRDEAPAIPSVEAMSVSQALKEALDAADEASRLSRLLLDTNSTPELETALLAFARHKQQECRQLRECLTVHVP</sequence>
<comment type="caution">
    <text evidence="1">The sequence shown here is derived from an EMBL/GenBank/DDBJ whole genome shotgun (WGS) entry which is preliminary data.</text>
</comment>
<dbReference type="AlphaFoldDB" id="A0A7W5G6H0"/>
<evidence type="ECO:0008006" key="3">
    <source>
        <dbReference type="Google" id="ProtNLM"/>
    </source>
</evidence>
<dbReference type="EMBL" id="JACHXM010000017">
    <property type="protein sequence ID" value="MBB3142145.1"/>
    <property type="molecule type" value="Genomic_DNA"/>
</dbReference>
<organism evidence="1 2">
    <name type="scientific">Halomonas organivorans</name>
    <dbReference type="NCBI Taxonomy" id="257772"/>
    <lineage>
        <taxon>Bacteria</taxon>
        <taxon>Pseudomonadati</taxon>
        <taxon>Pseudomonadota</taxon>
        <taxon>Gammaproteobacteria</taxon>
        <taxon>Oceanospirillales</taxon>
        <taxon>Halomonadaceae</taxon>
        <taxon>Halomonas</taxon>
    </lineage>
</organism>
<gene>
    <name evidence="1" type="ORF">FHR96_003032</name>
</gene>